<accession>A0A0A8Z2Y1</accession>
<reference evidence="1" key="2">
    <citation type="journal article" date="2015" name="Data Brief">
        <title>Shoot transcriptome of the giant reed, Arundo donax.</title>
        <authorList>
            <person name="Barrero R.A."/>
            <person name="Guerrero F.D."/>
            <person name="Moolhuijzen P."/>
            <person name="Goolsby J.A."/>
            <person name="Tidwell J."/>
            <person name="Bellgard S.E."/>
            <person name="Bellgard M.I."/>
        </authorList>
    </citation>
    <scope>NUCLEOTIDE SEQUENCE</scope>
    <source>
        <tissue evidence="1">Shoot tissue taken approximately 20 cm above the soil surface</tissue>
    </source>
</reference>
<dbReference type="EMBL" id="GBRH01264131">
    <property type="protein sequence ID" value="JAD33764.1"/>
    <property type="molecule type" value="Transcribed_RNA"/>
</dbReference>
<sequence length="12" mass="1250">MVIVGQCCIANV</sequence>
<reference evidence="1" key="1">
    <citation type="submission" date="2014-09" db="EMBL/GenBank/DDBJ databases">
        <authorList>
            <person name="Magalhaes I.L.F."/>
            <person name="Oliveira U."/>
            <person name="Santos F.R."/>
            <person name="Vidigal T.H.D.A."/>
            <person name="Brescovit A.D."/>
            <person name="Santos A.J."/>
        </authorList>
    </citation>
    <scope>NUCLEOTIDE SEQUENCE</scope>
    <source>
        <tissue evidence="1">Shoot tissue taken approximately 20 cm above the soil surface</tissue>
    </source>
</reference>
<name>A0A0A8Z2Y1_ARUDO</name>
<protein>
    <submittedName>
        <fullName evidence="1">Uncharacterized protein</fullName>
    </submittedName>
</protein>
<organism evidence="1">
    <name type="scientific">Arundo donax</name>
    <name type="common">Giant reed</name>
    <name type="synonym">Donax arundinaceus</name>
    <dbReference type="NCBI Taxonomy" id="35708"/>
    <lineage>
        <taxon>Eukaryota</taxon>
        <taxon>Viridiplantae</taxon>
        <taxon>Streptophyta</taxon>
        <taxon>Embryophyta</taxon>
        <taxon>Tracheophyta</taxon>
        <taxon>Spermatophyta</taxon>
        <taxon>Magnoliopsida</taxon>
        <taxon>Liliopsida</taxon>
        <taxon>Poales</taxon>
        <taxon>Poaceae</taxon>
        <taxon>PACMAD clade</taxon>
        <taxon>Arundinoideae</taxon>
        <taxon>Arundineae</taxon>
        <taxon>Arundo</taxon>
    </lineage>
</organism>
<proteinExistence type="predicted"/>
<evidence type="ECO:0000313" key="1">
    <source>
        <dbReference type="EMBL" id="JAD33764.1"/>
    </source>
</evidence>